<evidence type="ECO:0000256" key="6">
    <source>
        <dbReference type="ARBA" id="ARBA00022737"/>
    </source>
</evidence>
<feature type="region of interest" description="Disordered" evidence="16">
    <location>
        <begin position="1"/>
        <end position="43"/>
    </location>
</feature>
<feature type="transmembrane region" description="Helical" evidence="17">
    <location>
        <begin position="584"/>
        <end position="602"/>
    </location>
</feature>
<gene>
    <name evidence="19" type="ORF">DSTB1V02_LOCUS9819</name>
</gene>
<evidence type="ECO:0000256" key="17">
    <source>
        <dbReference type="SAM" id="Phobius"/>
    </source>
</evidence>
<keyword evidence="11 17" id="KW-0472">Membrane</keyword>
<keyword evidence="12" id="KW-1015">Disulfide bond</keyword>
<dbReference type="AlphaFoldDB" id="A0A7R9A9N4"/>
<keyword evidence="6" id="KW-0677">Repeat</keyword>
<evidence type="ECO:0000256" key="2">
    <source>
        <dbReference type="ARBA" id="ARBA00022448"/>
    </source>
</evidence>
<accession>A0A7R9A9N4</accession>
<reference evidence="19" key="1">
    <citation type="submission" date="2020-11" db="EMBL/GenBank/DDBJ databases">
        <authorList>
            <person name="Tran Van P."/>
        </authorList>
    </citation>
    <scope>NUCLEOTIDE SEQUENCE</scope>
</reference>
<feature type="transmembrane region" description="Helical" evidence="17">
    <location>
        <begin position="516"/>
        <end position="540"/>
    </location>
</feature>
<keyword evidence="20" id="KW-1185">Reference proteome</keyword>
<evidence type="ECO:0000256" key="11">
    <source>
        <dbReference type="ARBA" id="ARBA00023136"/>
    </source>
</evidence>
<evidence type="ECO:0000256" key="4">
    <source>
        <dbReference type="ARBA" id="ARBA00022475"/>
    </source>
</evidence>
<feature type="region of interest" description="Disordered" evidence="16">
    <location>
        <begin position="182"/>
        <end position="222"/>
    </location>
</feature>
<evidence type="ECO:0000313" key="19">
    <source>
        <dbReference type="EMBL" id="CAD7250035.1"/>
    </source>
</evidence>
<evidence type="ECO:0000256" key="7">
    <source>
        <dbReference type="ARBA" id="ARBA00022882"/>
    </source>
</evidence>
<evidence type="ECO:0000256" key="13">
    <source>
        <dbReference type="ARBA" id="ARBA00023180"/>
    </source>
</evidence>
<dbReference type="PANTHER" id="PTHR10037">
    <property type="entry name" value="VOLTAGE-GATED CATION CHANNEL CALCIUM AND SODIUM"/>
    <property type="match status" value="1"/>
</dbReference>
<evidence type="ECO:0000256" key="5">
    <source>
        <dbReference type="ARBA" id="ARBA00022692"/>
    </source>
</evidence>
<organism evidence="19">
    <name type="scientific">Darwinula stevensoni</name>
    <dbReference type="NCBI Taxonomy" id="69355"/>
    <lineage>
        <taxon>Eukaryota</taxon>
        <taxon>Metazoa</taxon>
        <taxon>Ecdysozoa</taxon>
        <taxon>Arthropoda</taxon>
        <taxon>Crustacea</taxon>
        <taxon>Oligostraca</taxon>
        <taxon>Ostracoda</taxon>
        <taxon>Podocopa</taxon>
        <taxon>Podocopida</taxon>
        <taxon>Darwinulocopina</taxon>
        <taxon>Darwinuloidea</taxon>
        <taxon>Darwinulidae</taxon>
        <taxon>Darwinula</taxon>
    </lineage>
</organism>
<dbReference type="Proteomes" id="UP000677054">
    <property type="component" value="Unassembled WGS sequence"/>
</dbReference>
<evidence type="ECO:0000256" key="8">
    <source>
        <dbReference type="ARBA" id="ARBA00022989"/>
    </source>
</evidence>
<keyword evidence="9" id="KW-0915">Sodium</keyword>
<evidence type="ECO:0000313" key="20">
    <source>
        <dbReference type="Proteomes" id="UP000677054"/>
    </source>
</evidence>
<protein>
    <recommendedName>
        <fullName evidence="18">Ion transport domain-containing protein</fullName>
    </recommendedName>
</protein>
<dbReference type="GO" id="GO:0086010">
    <property type="term" value="P:membrane depolarization during action potential"/>
    <property type="evidence" value="ECO:0007669"/>
    <property type="project" value="TreeGrafter"/>
</dbReference>
<evidence type="ECO:0000256" key="10">
    <source>
        <dbReference type="ARBA" id="ARBA00023065"/>
    </source>
</evidence>
<keyword evidence="13" id="KW-0325">Glycoprotein</keyword>
<dbReference type="FunFam" id="1.20.120.350:FF:000075">
    <property type="entry name" value="Sodium channel protein"/>
    <property type="match status" value="1"/>
</dbReference>
<evidence type="ECO:0000256" key="1">
    <source>
        <dbReference type="ARBA" id="ARBA00004651"/>
    </source>
</evidence>
<name>A0A7R9A9N4_9CRUS</name>
<dbReference type="EMBL" id="CAJPEV010002623">
    <property type="protein sequence ID" value="CAG0897520.1"/>
    <property type="molecule type" value="Genomic_DNA"/>
</dbReference>
<dbReference type="PANTHER" id="PTHR10037:SF62">
    <property type="entry name" value="SODIUM CHANNEL PROTEIN 60E"/>
    <property type="match status" value="1"/>
</dbReference>
<feature type="domain" description="Ion transport" evidence="18">
    <location>
        <begin position="524"/>
        <end position="796"/>
    </location>
</feature>
<dbReference type="GO" id="GO:0001518">
    <property type="term" value="C:voltage-gated sodium channel complex"/>
    <property type="evidence" value="ECO:0007669"/>
    <property type="project" value="TreeGrafter"/>
</dbReference>
<dbReference type="InterPro" id="IPR027359">
    <property type="entry name" value="Volt_channel_dom_sf"/>
</dbReference>
<feature type="compositionally biased region" description="Basic and acidic residues" evidence="16">
    <location>
        <begin position="199"/>
        <end position="210"/>
    </location>
</feature>
<keyword evidence="7" id="KW-0851">Voltage-gated channel</keyword>
<keyword evidence="8 17" id="KW-1133">Transmembrane helix</keyword>
<dbReference type="SUPFAM" id="SSF81324">
    <property type="entry name" value="Voltage-gated potassium channels"/>
    <property type="match status" value="1"/>
</dbReference>
<dbReference type="GO" id="GO:0005248">
    <property type="term" value="F:voltage-gated sodium channel activity"/>
    <property type="evidence" value="ECO:0007669"/>
    <property type="project" value="TreeGrafter"/>
</dbReference>
<keyword evidence="3" id="KW-0894">Sodium channel</keyword>
<dbReference type="Gene3D" id="1.20.120.350">
    <property type="entry name" value="Voltage-gated potassium channels. Chain C"/>
    <property type="match status" value="1"/>
</dbReference>
<dbReference type="InterPro" id="IPR043203">
    <property type="entry name" value="VGCC_Ca_Na"/>
</dbReference>
<keyword evidence="5 17" id="KW-0812">Transmembrane</keyword>
<evidence type="ECO:0000256" key="3">
    <source>
        <dbReference type="ARBA" id="ARBA00022461"/>
    </source>
</evidence>
<feature type="region of interest" description="Disordered" evidence="16">
    <location>
        <begin position="104"/>
        <end position="169"/>
    </location>
</feature>
<sequence>MRHAQAAGRRSFRPTRSQDEAYRPHPVEGTASRSSAPSDIVSRDSAIAMSERRNSYEMAMRVPLAVARNGAGFVPAPAIPATRSPRLHRQTRVVRSPSGEIVTCVEPVSPDSSRGPRHSTSSHEDFMQSDVGRRVRPSLTPLQDEGELPPGTPPIPEHLLGTPIQDVDPTLSYPVKKRLRRRSPMPHGWLHVPRHRRDRGSGPEAADRSDLNTPKHLRNRFQQGVLCRQKSCISRHQGSQKKLESPRVVSRGVLRHLRPRCIEVMHRDDALRDESMEPSEDGTRRPAASMIRLEEEKAEVKREIIADDGEEDGESMTQNEKPKALNDFRPVGFSSPFLKAFKYFLLQQLNKFGVISPDLYQFAYQVFRSTEDAIFTILQYISRELNEPQQRIATSGCVSVFLSFHLNPPDHNLGTESGFFGTRPDRSRPAPDPKPVCFADPADRDGPAALGGLEPPVHGGPVGERRSRFFIRCTRVLQIQTTFCVITKRFGAYYVQRFYGGNALLCLSPFNPLRRAAVWVVTQSSFDIFITLAIIINCVFLAMVDPPAESEYVFLVIYMLEMMVKVLAKGFISHQYTYLRNGWNWLDFIIIVTSIVTLFAHTTGDFSGLRSFRVLRALKTISIFPGLRTIINALLSSMYQLFDVMLLTMFCLAVFALYALHVFSGVLHNKCVRGFSPASTENVSLQFYESDTDGEGGKSVNKETRPIARARSSELADVERGAGCVREWHRHKIVFSLTFRNGVCNSYTRECPLGYTCLPDVGSNPDFDYTNFDHFGWSILNTFRLITLDVWEDIYNK</sequence>
<feature type="compositionally biased region" description="Basic and acidic residues" evidence="16">
    <location>
        <begin position="16"/>
        <end position="26"/>
    </location>
</feature>
<keyword evidence="2" id="KW-0813">Transport</keyword>
<evidence type="ECO:0000256" key="14">
    <source>
        <dbReference type="ARBA" id="ARBA00023201"/>
    </source>
</evidence>
<feature type="transmembrane region" description="Helical" evidence="17">
    <location>
        <begin position="641"/>
        <end position="660"/>
    </location>
</feature>
<dbReference type="Pfam" id="PF00520">
    <property type="entry name" value="Ion_trans"/>
    <property type="match status" value="1"/>
</dbReference>
<evidence type="ECO:0000256" key="9">
    <source>
        <dbReference type="ARBA" id="ARBA00023053"/>
    </source>
</evidence>
<feature type="non-terminal residue" evidence="19">
    <location>
        <position position="797"/>
    </location>
</feature>
<dbReference type="OrthoDB" id="2984333at2759"/>
<keyword evidence="10" id="KW-0406">Ion transport</keyword>
<evidence type="ECO:0000256" key="12">
    <source>
        <dbReference type="ARBA" id="ARBA00023157"/>
    </source>
</evidence>
<dbReference type="Gene3D" id="1.10.287.70">
    <property type="match status" value="1"/>
</dbReference>
<keyword evidence="4" id="KW-1003">Cell membrane</keyword>
<proteinExistence type="predicted"/>
<keyword evidence="15" id="KW-0407">Ion channel</keyword>
<dbReference type="InterPro" id="IPR005821">
    <property type="entry name" value="Ion_trans_dom"/>
</dbReference>
<dbReference type="GO" id="GO:0019228">
    <property type="term" value="P:neuronal action potential"/>
    <property type="evidence" value="ECO:0007669"/>
    <property type="project" value="TreeGrafter"/>
</dbReference>
<dbReference type="EMBL" id="LR902140">
    <property type="protein sequence ID" value="CAD7250035.1"/>
    <property type="molecule type" value="Genomic_DNA"/>
</dbReference>
<evidence type="ECO:0000259" key="18">
    <source>
        <dbReference type="Pfam" id="PF00520"/>
    </source>
</evidence>
<comment type="subcellular location">
    <subcellularLocation>
        <location evidence="1">Cell membrane</location>
        <topology evidence="1">Multi-pass membrane protein</topology>
    </subcellularLocation>
</comment>
<feature type="region of interest" description="Disordered" evidence="16">
    <location>
        <begin position="415"/>
        <end position="434"/>
    </location>
</feature>
<evidence type="ECO:0000256" key="16">
    <source>
        <dbReference type="SAM" id="MobiDB-lite"/>
    </source>
</evidence>
<evidence type="ECO:0000256" key="15">
    <source>
        <dbReference type="ARBA" id="ARBA00023303"/>
    </source>
</evidence>
<keyword evidence="14" id="KW-0739">Sodium transport</keyword>